<dbReference type="PANTHER" id="PTHR42899:SF1">
    <property type="entry name" value="SPERMATOGENESIS-ASSOCIATED PROTEIN 20"/>
    <property type="match status" value="1"/>
</dbReference>
<dbReference type="InterPro" id="IPR004879">
    <property type="entry name" value="Ssp411-like_TRX"/>
</dbReference>
<dbReference type="PIRSF" id="PIRSF006402">
    <property type="entry name" value="UCP006402_thioredoxin"/>
    <property type="match status" value="1"/>
</dbReference>
<dbReference type="InterPro" id="IPR008928">
    <property type="entry name" value="6-hairpin_glycosidase_sf"/>
</dbReference>
<dbReference type="SUPFAM" id="SSF52833">
    <property type="entry name" value="Thioredoxin-like"/>
    <property type="match status" value="1"/>
</dbReference>
<evidence type="ECO:0000313" key="3">
    <source>
        <dbReference type="EMBL" id="PWK52870.1"/>
    </source>
</evidence>
<evidence type="ECO:0000313" key="4">
    <source>
        <dbReference type="Proteomes" id="UP000245790"/>
    </source>
</evidence>
<evidence type="ECO:0000256" key="1">
    <source>
        <dbReference type="SAM" id="MobiDB-lite"/>
    </source>
</evidence>
<proteinExistence type="predicted"/>
<feature type="compositionally biased region" description="Basic and acidic residues" evidence="1">
    <location>
        <begin position="138"/>
        <end position="161"/>
    </location>
</feature>
<dbReference type="InterPro" id="IPR024705">
    <property type="entry name" value="Ssp411"/>
</dbReference>
<reference evidence="3 4" key="1">
    <citation type="submission" date="2018-05" db="EMBL/GenBank/DDBJ databases">
        <title>Genomic Encyclopedia of Type Strains, Phase IV (KMG-IV): sequencing the most valuable type-strain genomes for metagenomic binning, comparative biology and taxonomic classification.</title>
        <authorList>
            <person name="Goeker M."/>
        </authorList>
    </citation>
    <scope>NUCLEOTIDE SEQUENCE [LARGE SCALE GENOMIC DNA]</scope>
    <source>
        <strain evidence="3 4">DSM 25350</strain>
    </source>
</reference>
<dbReference type="InterPro" id="IPR036249">
    <property type="entry name" value="Thioredoxin-like_sf"/>
</dbReference>
<dbReference type="AlphaFoldDB" id="A0A316FZA6"/>
<feature type="region of interest" description="Disordered" evidence="1">
    <location>
        <begin position="138"/>
        <end position="164"/>
    </location>
</feature>
<dbReference type="EMBL" id="QGGU01000004">
    <property type="protein sequence ID" value="PWK52870.1"/>
    <property type="molecule type" value="Genomic_DNA"/>
</dbReference>
<feature type="domain" description="Spermatogenesis-associated protein 20-like TRX" evidence="2">
    <location>
        <begin position="13"/>
        <end position="146"/>
    </location>
</feature>
<dbReference type="Pfam" id="PF03190">
    <property type="entry name" value="Thioredox_DsbH"/>
    <property type="match status" value="1"/>
</dbReference>
<dbReference type="SUPFAM" id="SSF48208">
    <property type="entry name" value="Six-hairpin glycosidases"/>
    <property type="match status" value="1"/>
</dbReference>
<sequence length="712" mass="81962">MYTNEAGVSFFQQNNLISSHSPYLRQHAEQPVHWQSWNSDTVNFARQQNKPILLSIGYSACHWCHRMARESFSNPQIAEFINHHFVAIKLDREERPDLDKLYQQTHQALNQAPGGWPLNVFLEPNSLMPFFAGTYFPDEKSPDEKATEENVSKTDFSKTDTSKISGSQQTSFQQVLVSIQDIFQNKADDVQQMTNQVKQYLLKLNQTQQSHCEAELVNRFLQQYLKYCDKQWGGLQGAPKFPQATILTLLLNSVIHKRPAESEQLYQAIMLASQSMSKVGLFDHLAGGFFRYCVDDYWGVPHFEKMLYDNALLMSFYAQLARFNKEGSVAYVCRRIHQWLNDEMKHDSGGYCATLDADTKEQEGAYYLFDKQEVKSLLAEQEWHIAEVAFGLHQAPNLNNQWHLHQWYSDESLAKKLDLPLKQIQWQIEPIKQKLLAHRSQRSKPLRDEKILTAWNALTVTAMYQAGQLLNDEAMIEQASTTLDFIHNNLWLNQSLMSCYKDGFAYQSGFLDDYAYLADAILESLKSQWSSERFDWLEQLIEKMVDEFYDTERNAFRFSNENDCPVDMVSFADDALPNGNAIAVKVLQAFGQLTENTDYSHMANSILQSAADAMHQTPLGHASMLSALLMRDHRQHIVIRGHHTDAIQWQQRAHEHPGMHAVYFIPNDASLPDAMAQKYPEKQSCYAVMSSDGKSNIIIDDLEQLLPKLKQH</sequence>
<accession>A0A316FZA6</accession>
<dbReference type="CDD" id="cd02955">
    <property type="entry name" value="SSP411"/>
    <property type="match status" value="1"/>
</dbReference>
<name>A0A316FZA6_9GAMM</name>
<dbReference type="Gene3D" id="3.40.30.10">
    <property type="entry name" value="Glutaredoxin"/>
    <property type="match status" value="1"/>
</dbReference>
<protein>
    <recommendedName>
        <fullName evidence="2">Spermatogenesis-associated protein 20-like TRX domain-containing protein</fullName>
    </recommendedName>
</protein>
<dbReference type="GO" id="GO:0005975">
    <property type="term" value="P:carbohydrate metabolic process"/>
    <property type="evidence" value="ECO:0007669"/>
    <property type="project" value="InterPro"/>
</dbReference>
<evidence type="ECO:0000259" key="2">
    <source>
        <dbReference type="Pfam" id="PF03190"/>
    </source>
</evidence>
<dbReference type="Proteomes" id="UP000245790">
    <property type="component" value="Unassembled WGS sequence"/>
</dbReference>
<organism evidence="3 4">
    <name type="scientific">Pleionea mediterranea</name>
    <dbReference type="NCBI Taxonomy" id="523701"/>
    <lineage>
        <taxon>Bacteria</taxon>
        <taxon>Pseudomonadati</taxon>
        <taxon>Pseudomonadota</taxon>
        <taxon>Gammaproteobacteria</taxon>
        <taxon>Oceanospirillales</taxon>
        <taxon>Pleioneaceae</taxon>
        <taxon>Pleionea</taxon>
    </lineage>
</organism>
<comment type="caution">
    <text evidence="3">The sequence shown here is derived from an EMBL/GenBank/DDBJ whole genome shotgun (WGS) entry which is preliminary data.</text>
</comment>
<dbReference type="RefSeq" id="WP_210204869.1">
    <property type="nucleotide sequence ID" value="NZ_QGGU01000004.1"/>
</dbReference>
<keyword evidence="4" id="KW-1185">Reference proteome</keyword>
<dbReference type="PANTHER" id="PTHR42899">
    <property type="entry name" value="SPERMATOGENESIS-ASSOCIATED PROTEIN 20"/>
    <property type="match status" value="1"/>
</dbReference>
<gene>
    <name evidence="3" type="ORF">C8D97_10488</name>
</gene>